<dbReference type="RefSeq" id="WP_053855105.1">
    <property type="nucleotide sequence ID" value="NZ_ANBS01000055.1"/>
</dbReference>
<dbReference type="AlphaFoldDB" id="A0A8H2PHX2"/>
<sequence length="71" mass="7416">MTTGGPVAVVAVLINQRKALGLTQTDIARLLSVTSSTVGHFELGRATPRLDTLERYAAVVGMQLAIVPATP</sequence>
<reference evidence="2 4" key="3">
    <citation type="journal article" date="2019" name="Sci. Rep.">
        <title>Insight into the biology of Mycobacterium mucogenicum and Mycobacterium neoaurum clade members.</title>
        <authorList>
            <person name="Behra P.R.K."/>
            <person name="Pettersson B.M.F."/>
            <person name="Ramesh M."/>
            <person name="Dasgupta S."/>
            <person name="Kirsebom L.A."/>
        </authorList>
    </citation>
    <scope>NUCLEOTIDE SEQUENCE [LARGE SCALE GENOMIC DNA]</scope>
    <source>
        <strain evidence="2 4">DSM 44124</strain>
    </source>
</reference>
<dbReference type="InterPro" id="IPR010982">
    <property type="entry name" value="Lambda_DNA-bd_dom_sf"/>
</dbReference>
<gene>
    <name evidence="2" type="ORF">C1S78_027635</name>
    <name evidence="3" type="ORF">C1S78_27575</name>
</gene>
<dbReference type="SMART" id="SM00530">
    <property type="entry name" value="HTH_XRE"/>
    <property type="match status" value="1"/>
</dbReference>
<dbReference type="PROSITE" id="PS50943">
    <property type="entry name" value="HTH_CROC1"/>
    <property type="match status" value="1"/>
</dbReference>
<dbReference type="Gene3D" id="1.10.260.40">
    <property type="entry name" value="lambda repressor-like DNA-binding domains"/>
    <property type="match status" value="1"/>
</dbReference>
<dbReference type="EMBL" id="POTL01000001">
    <property type="protein sequence ID" value="TLH55635.1"/>
    <property type="molecule type" value="Genomic_DNA"/>
</dbReference>
<dbReference type="SUPFAM" id="SSF47413">
    <property type="entry name" value="lambda repressor-like DNA-binding domains"/>
    <property type="match status" value="1"/>
</dbReference>
<dbReference type="GO" id="GO:0003677">
    <property type="term" value="F:DNA binding"/>
    <property type="evidence" value="ECO:0007669"/>
    <property type="project" value="InterPro"/>
</dbReference>
<reference evidence="2 4" key="2">
    <citation type="journal article" date="2019" name="BMC Evol. Biol.">
        <title>Comparative genomics of Mycobacterium mucogenicum and Mycobacterium neoaurum clade members emphasizing tRNA and non-coding RNA.</title>
        <authorList>
            <person name="Behra P.R.K."/>
            <person name="Pettersson B.M.F."/>
            <person name="Das S."/>
            <person name="Dasgupta S."/>
            <person name="Kirsebom L.A."/>
        </authorList>
    </citation>
    <scope>NUCLEOTIDE SEQUENCE [LARGE SCALE GENOMIC DNA]</scope>
    <source>
        <strain evidence="2 4">DSM 44124</strain>
    </source>
</reference>
<dbReference type="Proteomes" id="UP000309231">
    <property type="component" value="Chromosome"/>
</dbReference>
<feature type="domain" description="HTH cro/C1-type" evidence="1">
    <location>
        <begin position="13"/>
        <end position="67"/>
    </location>
</feature>
<evidence type="ECO:0000259" key="1">
    <source>
        <dbReference type="PROSITE" id="PS50943"/>
    </source>
</evidence>
<name>A0A8H2PHX2_MYCMU</name>
<dbReference type="EMBL" id="CP062008">
    <property type="protein sequence ID" value="QPG69114.1"/>
    <property type="molecule type" value="Genomic_DNA"/>
</dbReference>
<evidence type="ECO:0000313" key="2">
    <source>
        <dbReference type="EMBL" id="QPG69114.1"/>
    </source>
</evidence>
<dbReference type="Pfam" id="PF01381">
    <property type="entry name" value="HTH_3"/>
    <property type="match status" value="1"/>
</dbReference>
<proteinExistence type="predicted"/>
<evidence type="ECO:0000313" key="4">
    <source>
        <dbReference type="Proteomes" id="UP000309231"/>
    </source>
</evidence>
<organism evidence="3">
    <name type="scientific">Mycolicibacterium mucogenicum DSM 44124</name>
    <dbReference type="NCBI Taxonomy" id="1226753"/>
    <lineage>
        <taxon>Bacteria</taxon>
        <taxon>Bacillati</taxon>
        <taxon>Actinomycetota</taxon>
        <taxon>Actinomycetes</taxon>
        <taxon>Mycobacteriales</taxon>
        <taxon>Mycobacteriaceae</taxon>
        <taxon>Mycolicibacterium</taxon>
    </lineage>
</organism>
<reference evidence="3" key="1">
    <citation type="submission" date="2018-01" db="EMBL/GenBank/DDBJ databases">
        <title>Comparative genomics of Mycobacterium mucogenicum and Mycobacterium neoaurum clade members emphasizing tRNA and non-coding RNA.</title>
        <authorList>
            <person name="Behra P.R.K."/>
            <person name="Pettersson B.M.F."/>
            <person name="Das S."/>
            <person name="Dasgupta S."/>
            <person name="Kirsebom L.A."/>
        </authorList>
    </citation>
    <scope>NUCLEOTIDE SEQUENCE</scope>
    <source>
        <strain evidence="3">DSM 44124</strain>
    </source>
</reference>
<keyword evidence="4" id="KW-1185">Reference proteome</keyword>
<dbReference type="KEGG" id="mmuc:C1S78_027635"/>
<evidence type="ECO:0000313" key="3">
    <source>
        <dbReference type="EMBL" id="TLH55635.1"/>
    </source>
</evidence>
<dbReference type="InterPro" id="IPR001387">
    <property type="entry name" value="Cro/C1-type_HTH"/>
</dbReference>
<protein>
    <submittedName>
        <fullName evidence="2">Helix-turn-helix transcriptional regulator</fullName>
    </submittedName>
    <submittedName>
        <fullName evidence="3">XRE family transcriptional regulator</fullName>
    </submittedName>
</protein>
<dbReference type="GeneID" id="76728735"/>
<dbReference type="CDD" id="cd00093">
    <property type="entry name" value="HTH_XRE"/>
    <property type="match status" value="1"/>
</dbReference>
<accession>A0A8H2PHX2</accession>